<name>A0A8K0GMC6_IGNLU</name>
<dbReference type="PRINTS" id="PR00633">
    <property type="entry name" value="RCCNDNSATION"/>
</dbReference>
<dbReference type="OrthoDB" id="297375at2759"/>
<dbReference type="Proteomes" id="UP000801492">
    <property type="component" value="Unassembled WGS sequence"/>
</dbReference>
<evidence type="ECO:0000313" key="5">
    <source>
        <dbReference type="EMBL" id="KAF2905444.1"/>
    </source>
</evidence>
<sequence length="480" mass="52126">MSSKRKRAPTKRAGGKKNKRKEELDIDSDLSDNSENENATQPDEVLIAGHGDILDDATPLPQELLKTLIKPAGQLFIFGLVNWDLTGRRENKGGQRLHPNINSPQRFANQKIRLAVSGCVSAHSVLVTEDGKAMTFGRNQFGQLGLDNTATKEQPTVVPSLQDKNVIGAACGRNHTLLLTDTGTVYACGDNRSGQCGVGNLQPNILSPMRINYRGPPIVKVGCGADFSVILDIKGGLHTFGLPEYGQLGHNTDGKYFKTNTKLCFNFETSPKRVVLYIEKSKDGHVSPVDVTEIVDFSCGQNHTVAIDSKKRAFSWGFGGFGRLGHAEPKDEMVPRLIKYFDSQSRGVCSVTCGSTFSLAITDLGGLFLFGQTKRTGEANMYPKPVHDLTGWNIHHVAAGFTSIIIAADDSVISWGGAPTYGELGLGDFTKSTSVPKEVTRLSGVKVFSLSMGQSHTLLVAQNETPEQIEKLETFEKFTP</sequence>
<dbReference type="PROSITE" id="PS50012">
    <property type="entry name" value="RCC1_3"/>
    <property type="match status" value="5"/>
</dbReference>
<feature type="repeat" description="RCC1" evidence="2">
    <location>
        <begin position="311"/>
        <end position="364"/>
    </location>
</feature>
<evidence type="ECO:0000256" key="1">
    <source>
        <dbReference type="ARBA" id="ARBA00022737"/>
    </source>
</evidence>
<organism evidence="5 6">
    <name type="scientific">Ignelater luminosus</name>
    <name type="common">Cucubano</name>
    <name type="synonym">Pyrophorus luminosus</name>
    <dbReference type="NCBI Taxonomy" id="2038154"/>
    <lineage>
        <taxon>Eukaryota</taxon>
        <taxon>Metazoa</taxon>
        <taxon>Ecdysozoa</taxon>
        <taxon>Arthropoda</taxon>
        <taxon>Hexapoda</taxon>
        <taxon>Insecta</taxon>
        <taxon>Pterygota</taxon>
        <taxon>Neoptera</taxon>
        <taxon>Endopterygota</taxon>
        <taxon>Coleoptera</taxon>
        <taxon>Polyphaga</taxon>
        <taxon>Elateriformia</taxon>
        <taxon>Elateroidea</taxon>
        <taxon>Elateridae</taxon>
        <taxon>Agrypninae</taxon>
        <taxon>Pyrophorini</taxon>
        <taxon>Ignelater</taxon>
    </lineage>
</organism>
<dbReference type="PANTHER" id="PTHR46207:SF1">
    <property type="entry name" value="PROTEIN RCC2"/>
    <property type="match status" value="1"/>
</dbReference>
<dbReference type="Pfam" id="PF25390">
    <property type="entry name" value="WD40_RLD"/>
    <property type="match status" value="1"/>
</dbReference>
<dbReference type="SUPFAM" id="SSF50985">
    <property type="entry name" value="RCC1/BLIP-II"/>
    <property type="match status" value="1"/>
</dbReference>
<comment type="caution">
    <text evidence="5">The sequence shown here is derived from an EMBL/GenBank/DDBJ whole genome shotgun (WGS) entry which is preliminary data.</text>
</comment>
<gene>
    <name evidence="5" type="ORF">ILUMI_00736</name>
</gene>
<dbReference type="InterPro" id="IPR058923">
    <property type="entry name" value="RCC1-like_dom"/>
</dbReference>
<evidence type="ECO:0000256" key="3">
    <source>
        <dbReference type="SAM" id="MobiDB-lite"/>
    </source>
</evidence>
<dbReference type="GO" id="GO:0016020">
    <property type="term" value="C:membrane"/>
    <property type="evidence" value="ECO:0007669"/>
    <property type="project" value="TreeGrafter"/>
</dbReference>
<dbReference type="InterPro" id="IPR009091">
    <property type="entry name" value="RCC1/BLIP-II"/>
</dbReference>
<keyword evidence="1" id="KW-0677">Repeat</keyword>
<feature type="domain" description="RCC1-like" evidence="4">
    <location>
        <begin position="101"/>
        <end position="459"/>
    </location>
</feature>
<feature type="region of interest" description="Disordered" evidence="3">
    <location>
        <begin position="1"/>
        <end position="42"/>
    </location>
</feature>
<evidence type="ECO:0000259" key="4">
    <source>
        <dbReference type="Pfam" id="PF25390"/>
    </source>
</evidence>
<dbReference type="InterPro" id="IPR028641">
    <property type="entry name" value="RCC2"/>
</dbReference>
<dbReference type="Gene3D" id="2.130.10.30">
    <property type="entry name" value="Regulator of chromosome condensation 1/beta-lactamase-inhibitor protein II"/>
    <property type="match status" value="2"/>
</dbReference>
<dbReference type="InterPro" id="IPR000408">
    <property type="entry name" value="Reg_chr_condens"/>
</dbReference>
<accession>A0A8K0GMC6</accession>
<feature type="compositionally biased region" description="Basic residues" evidence="3">
    <location>
        <begin position="1"/>
        <end position="19"/>
    </location>
</feature>
<feature type="repeat" description="RCC1" evidence="2">
    <location>
        <begin position="131"/>
        <end position="182"/>
    </location>
</feature>
<feature type="repeat" description="RCC1" evidence="2">
    <location>
        <begin position="410"/>
        <end position="463"/>
    </location>
</feature>
<feature type="repeat" description="RCC1" evidence="2">
    <location>
        <begin position="183"/>
        <end position="234"/>
    </location>
</feature>
<evidence type="ECO:0000313" key="6">
    <source>
        <dbReference type="Proteomes" id="UP000801492"/>
    </source>
</evidence>
<reference evidence="5" key="1">
    <citation type="submission" date="2019-08" db="EMBL/GenBank/DDBJ databases">
        <title>The genome of the North American firefly Photinus pyralis.</title>
        <authorList>
            <consortium name="Photinus pyralis genome working group"/>
            <person name="Fallon T.R."/>
            <person name="Sander Lower S.E."/>
            <person name="Weng J.-K."/>
        </authorList>
    </citation>
    <scope>NUCLEOTIDE SEQUENCE</scope>
    <source>
        <strain evidence="5">TRF0915ILg1</strain>
        <tissue evidence="5">Whole body</tissue>
    </source>
</reference>
<proteinExistence type="predicted"/>
<feature type="compositionally biased region" description="Acidic residues" evidence="3">
    <location>
        <begin position="24"/>
        <end position="35"/>
    </location>
</feature>
<dbReference type="PROSITE" id="PS00626">
    <property type="entry name" value="RCC1_2"/>
    <property type="match status" value="2"/>
</dbReference>
<feature type="repeat" description="RCC1" evidence="2">
    <location>
        <begin position="235"/>
        <end position="310"/>
    </location>
</feature>
<dbReference type="EMBL" id="VTPC01000534">
    <property type="protein sequence ID" value="KAF2905444.1"/>
    <property type="molecule type" value="Genomic_DNA"/>
</dbReference>
<dbReference type="GO" id="GO:0031267">
    <property type="term" value="F:small GTPase binding"/>
    <property type="evidence" value="ECO:0007669"/>
    <property type="project" value="TreeGrafter"/>
</dbReference>
<dbReference type="PANTHER" id="PTHR46207">
    <property type="entry name" value="PROTEIN RCC2"/>
    <property type="match status" value="1"/>
</dbReference>
<evidence type="ECO:0000256" key="2">
    <source>
        <dbReference type="PROSITE-ProRule" id="PRU00235"/>
    </source>
</evidence>
<protein>
    <recommendedName>
        <fullName evidence="4">RCC1-like domain-containing protein</fullName>
    </recommendedName>
</protein>
<keyword evidence="6" id="KW-1185">Reference proteome</keyword>
<dbReference type="AlphaFoldDB" id="A0A8K0GMC6"/>